<protein>
    <recommendedName>
        <fullName evidence="3">Water stress and hypersensitive response domain-containing protein</fullName>
    </recommendedName>
</protein>
<gene>
    <name evidence="2" type="ordered locus">Acid_4963</name>
</gene>
<accession>Q01WP5</accession>
<organism evidence="2">
    <name type="scientific">Solibacter usitatus (strain Ellin6076)</name>
    <dbReference type="NCBI Taxonomy" id="234267"/>
    <lineage>
        <taxon>Bacteria</taxon>
        <taxon>Pseudomonadati</taxon>
        <taxon>Acidobacteriota</taxon>
        <taxon>Terriglobia</taxon>
        <taxon>Bryobacterales</taxon>
        <taxon>Solibacteraceae</taxon>
        <taxon>Candidatus Solibacter</taxon>
    </lineage>
</organism>
<keyword evidence="1" id="KW-1133">Transmembrane helix</keyword>
<sequence precursor="true">MKNTFSAAFCIGLAIIALAVGGVFFMQRGDKIELPGKILKVRTAPLDDDSSIAVLDFRITNPSDVLFEVRTVTVEMEDNAGKSYLGQTVSEMDAKSLFAGLPVLGQKFNNSLTMRERIGAHVSQDRMIAARFQAPVAMLDARKRFVLRIEEVDGKSFEYSER</sequence>
<name>Q01WP5_SOLUE</name>
<proteinExistence type="predicted"/>
<feature type="transmembrane region" description="Helical" evidence="1">
    <location>
        <begin position="6"/>
        <end position="26"/>
    </location>
</feature>
<evidence type="ECO:0008006" key="3">
    <source>
        <dbReference type="Google" id="ProtNLM"/>
    </source>
</evidence>
<dbReference type="HOGENOM" id="CLU_1634284_0_0_0"/>
<reference evidence="2" key="1">
    <citation type="submission" date="2006-10" db="EMBL/GenBank/DDBJ databases">
        <title>Complete sequence of Solibacter usitatus Ellin6076.</title>
        <authorList>
            <consortium name="US DOE Joint Genome Institute"/>
            <person name="Copeland A."/>
            <person name="Lucas S."/>
            <person name="Lapidus A."/>
            <person name="Barry K."/>
            <person name="Detter J.C."/>
            <person name="Glavina del Rio T."/>
            <person name="Hammon N."/>
            <person name="Israni S."/>
            <person name="Dalin E."/>
            <person name="Tice H."/>
            <person name="Pitluck S."/>
            <person name="Thompson L.S."/>
            <person name="Brettin T."/>
            <person name="Bruce D."/>
            <person name="Han C."/>
            <person name="Tapia R."/>
            <person name="Gilna P."/>
            <person name="Schmutz J."/>
            <person name="Larimer F."/>
            <person name="Land M."/>
            <person name="Hauser L."/>
            <person name="Kyrpides N."/>
            <person name="Mikhailova N."/>
            <person name="Janssen P.H."/>
            <person name="Kuske C.R."/>
            <person name="Richardson P."/>
        </authorList>
    </citation>
    <scope>NUCLEOTIDE SEQUENCE</scope>
    <source>
        <strain evidence="2">Ellin6076</strain>
    </source>
</reference>
<keyword evidence="1" id="KW-0472">Membrane</keyword>
<dbReference type="InParanoid" id="Q01WP5"/>
<evidence type="ECO:0000313" key="2">
    <source>
        <dbReference type="EMBL" id="ABJ85920.1"/>
    </source>
</evidence>
<dbReference type="OrthoDB" id="9838963at2"/>
<dbReference type="AlphaFoldDB" id="Q01WP5"/>
<dbReference type="STRING" id="234267.Acid_4963"/>
<evidence type="ECO:0000256" key="1">
    <source>
        <dbReference type="SAM" id="Phobius"/>
    </source>
</evidence>
<dbReference type="EMBL" id="CP000473">
    <property type="protein sequence ID" value="ABJ85920.1"/>
    <property type="molecule type" value="Genomic_DNA"/>
</dbReference>
<keyword evidence="1" id="KW-0812">Transmembrane</keyword>
<dbReference type="KEGG" id="sus:Acid_4963"/>